<dbReference type="EMBL" id="JASPKY010000313">
    <property type="protein sequence ID" value="KAK9709260.1"/>
    <property type="molecule type" value="Genomic_DNA"/>
</dbReference>
<proteinExistence type="predicted"/>
<protein>
    <recommendedName>
        <fullName evidence="3">Restriction endonuclease</fullName>
    </recommendedName>
</protein>
<dbReference type="Proteomes" id="UP001458880">
    <property type="component" value="Unassembled WGS sequence"/>
</dbReference>
<gene>
    <name evidence="1" type="ORF">QE152_g26729</name>
</gene>
<dbReference type="AlphaFoldDB" id="A0AAW1JWR4"/>
<reference evidence="1 2" key="1">
    <citation type="journal article" date="2024" name="BMC Genomics">
        <title>De novo assembly and annotation of Popillia japonica's genome with initial clues to its potential as an invasive pest.</title>
        <authorList>
            <person name="Cucini C."/>
            <person name="Boschi S."/>
            <person name="Funari R."/>
            <person name="Cardaioli E."/>
            <person name="Iannotti N."/>
            <person name="Marturano G."/>
            <person name="Paoli F."/>
            <person name="Bruttini M."/>
            <person name="Carapelli A."/>
            <person name="Frati F."/>
            <person name="Nardi F."/>
        </authorList>
    </citation>
    <scope>NUCLEOTIDE SEQUENCE [LARGE SCALE GENOMIC DNA]</scope>
    <source>
        <strain evidence="1">DMR45628</strain>
    </source>
</reference>
<evidence type="ECO:0008006" key="3">
    <source>
        <dbReference type="Google" id="ProtNLM"/>
    </source>
</evidence>
<evidence type="ECO:0000313" key="2">
    <source>
        <dbReference type="Proteomes" id="UP001458880"/>
    </source>
</evidence>
<organism evidence="1 2">
    <name type="scientific">Popillia japonica</name>
    <name type="common">Japanese beetle</name>
    <dbReference type="NCBI Taxonomy" id="7064"/>
    <lineage>
        <taxon>Eukaryota</taxon>
        <taxon>Metazoa</taxon>
        <taxon>Ecdysozoa</taxon>
        <taxon>Arthropoda</taxon>
        <taxon>Hexapoda</taxon>
        <taxon>Insecta</taxon>
        <taxon>Pterygota</taxon>
        <taxon>Neoptera</taxon>
        <taxon>Endopterygota</taxon>
        <taxon>Coleoptera</taxon>
        <taxon>Polyphaga</taxon>
        <taxon>Scarabaeiformia</taxon>
        <taxon>Scarabaeidae</taxon>
        <taxon>Rutelinae</taxon>
        <taxon>Popillia</taxon>
    </lineage>
</organism>
<sequence>MAIDNITFWEAKNKIRTCEAFRLQKEIKTRMAIDNITFWEAKNKISGGGTRWESINIAEMPQQFAQLPSRFVAGLGYDKVAHKKLLSPDAIPVKKLVYFSEGSWGGTKNRNTSVDIKKSQLCSKSGPQANAIKGIEEVNELTKLHEKLNKTSGLEKRIVELIDRWNPAIIGLVETFNCQGFLNNKDPIVELIDRWNPAIIGLVETHIDNNIIDTEVYIEGYEQGEEIENLKIATKFNEYFVNSIDDIVDQSPKDNEIYQDSYKYDKVGFNEFRSVTMIEVKTISLTK</sequence>
<name>A0AAW1JWR4_POPJA</name>
<accession>A0AAW1JWR4</accession>
<comment type="caution">
    <text evidence="1">The sequence shown here is derived from an EMBL/GenBank/DDBJ whole genome shotgun (WGS) entry which is preliminary data.</text>
</comment>
<evidence type="ECO:0000313" key="1">
    <source>
        <dbReference type="EMBL" id="KAK9709260.1"/>
    </source>
</evidence>
<keyword evidence="2" id="KW-1185">Reference proteome</keyword>